<evidence type="ECO:0000313" key="4">
    <source>
        <dbReference type="Proteomes" id="UP001595528"/>
    </source>
</evidence>
<feature type="region of interest" description="Disordered" evidence="1">
    <location>
        <begin position="383"/>
        <end position="408"/>
    </location>
</feature>
<name>A0ABV7KZP5_9PROT</name>
<keyword evidence="4" id="KW-1185">Reference proteome</keyword>
<dbReference type="Proteomes" id="UP001595528">
    <property type="component" value="Unassembled WGS sequence"/>
</dbReference>
<comment type="caution">
    <text evidence="3">The sequence shown here is derived from an EMBL/GenBank/DDBJ whole genome shotgun (WGS) entry which is preliminary data.</text>
</comment>
<sequence length="408" mass="43274">MSVPRFADAGALLSWMLDVVESQPDRKAAIIAHPAYEAMPSHAAHRPFENALDAAAAAGAVTVERGRGPFDRHEVARVRLIDPARLYRHLGREPAADRAARAVGALRSLVEDREATIAAIPNELATGWARREAPYGIAPFDLDTAGSFLRLLRGWVDGLHQDVDQRTFCRRAAGDSKALERKGQAGRVAQVLATLNGLEGADPTALLEELGIRKFPAPICLRGPVAVTMAGGPVDLSALRPYAALAPEQVAALTCTTAPAYLLSIENFASFNRHAREIADDGLILYSGGFPSRAVQALVARLDAALPPTVPFFHWGDIDPWGLRIFRCLEDVLARPLQPHLMDRATAGRGTPAAAAAGLQALADSDSAIAGLAAFLASDTARHLEQEEIDPAPPDLAPAPAEADAAAP</sequence>
<feature type="compositionally biased region" description="Low complexity" evidence="1">
    <location>
        <begin position="398"/>
        <end position="408"/>
    </location>
</feature>
<dbReference type="RefSeq" id="WP_379899632.1">
    <property type="nucleotide sequence ID" value="NZ_JBHRTR010000023.1"/>
</dbReference>
<dbReference type="SUPFAM" id="SSF56726">
    <property type="entry name" value="DNA topoisomerase IV, alpha subunit"/>
    <property type="match status" value="1"/>
</dbReference>
<feature type="domain" description="Wadjet protein JetD C-terminal" evidence="2">
    <location>
        <begin position="247"/>
        <end position="389"/>
    </location>
</feature>
<dbReference type="Gene3D" id="3.40.1360.10">
    <property type="match status" value="1"/>
</dbReference>
<evidence type="ECO:0000313" key="3">
    <source>
        <dbReference type="EMBL" id="MFC3227462.1"/>
    </source>
</evidence>
<evidence type="ECO:0000259" key="2">
    <source>
        <dbReference type="Pfam" id="PF09983"/>
    </source>
</evidence>
<proteinExistence type="predicted"/>
<protein>
    <submittedName>
        <fullName evidence="3">Wadjet anti-phage system protein JetD domain-containing protein</fullName>
    </submittedName>
</protein>
<dbReference type="InterPro" id="IPR036078">
    <property type="entry name" value="Spo11/TopoVI_A_sf"/>
</dbReference>
<dbReference type="InterPro" id="IPR024534">
    <property type="entry name" value="JetD_C"/>
</dbReference>
<accession>A0ABV7KZP5</accession>
<organism evidence="3 4">
    <name type="scientific">Marinibaculum pumilum</name>
    <dbReference type="NCBI Taxonomy" id="1766165"/>
    <lineage>
        <taxon>Bacteria</taxon>
        <taxon>Pseudomonadati</taxon>
        <taxon>Pseudomonadota</taxon>
        <taxon>Alphaproteobacteria</taxon>
        <taxon>Rhodospirillales</taxon>
        <taxon>Rhodospirillaceae</taxon>
        <taxon>Marinibaculum</taxon>
    </lineage>
</organism>
<dbReference type="Pfam" id="PF09983">
    <property type="entry name" value="JetD_C"/>
    <property type="match status" value="1"/>
</dbReference>
<dbReference type="EMBL" id="JBHRTR010000023">
    <property type="protein sequence ID" value="MFC3227462.1"/>
    <property type="molecule type" value="Genomic_DNA"/>
</dbReference>
<gene>
    <name evidence="3" type="ORF">ACFOGJ_09490</name>
</gene>
<reference evidence="4" key="1">
    <citation type="journal article" date="2019" name="Int. J. Syst. Evol. Microbiol.">
        <title>The Global Catalogue of Microorganisms (GCM) 10K type strain sequencing project: providing services to taxonomists for standard genome sequencing and annotation.</title>
        <authorList>
            <consortium name="The Broad Institute Genomics Platform"/>
            <consortium name="The Broad Institute Genome Sequencing Center for Infectious Disease"/>
            <person name="Wu L."/>
            <person name="Ma J."/>
        </authorList>
    </citation>
    <scope>NUCLEOTIDE SEQUENCE [LARGE SCALE GENOMIC DNA]</scope>
    <source>
        <strain evidence="4">KCTC 42964</strain>
    </source>
</reference>
<evidence type="ECO:0000256" key="1">
    <source>
        <dbReference type="SAM" id="MobiDB-lite"/>
    </source>
</evidence>